<evidence type="ECO:0000259" key="3">
    <source>
        <dbReference type="Pfam" id="PF10988"/>
    </source>
</evidence>
<dbReference type="Pfam" id="PF10988">
    <property type="entry name" value="DUF2807"/>
    <property type="match status" value="1"/>
</dbReference>
<evidence type="ECO:0000256" key="1">
    <source>
        <dbReference type="SAM" id="MobiDB-lite"/>
    </source>
</evidence>
<dbReference type="Proteomes" id="UP000770785">
    <property type="component" value="Unassembled WGS sequence"/>
</dbReference>
<organism evidence="4 5">
    <name type="scientific">Neolewinella antarctica</name>
    <dbReference type="NCBI Taxonomy" id="442734"/>
    <lineage>
        <taxon>Bacteria</taxon>
        <taxon>Pseudomonadati</taxon>
        <taxon>Bacteroidota</taxon>
        <taxon>Saprospiria</taxon>
        <taxon>Saprospirales</taxon>
        <taxon>Lewinellaceae</taxon>
        <taxon>Neolewinella</taxon>
    </lineage>
</organism>
<dbReference type="InterPro" id="IPR021255">
    <property type="entry name" value="DUF2807"/>
</dbReference>
<gene>
    <name evidence="4" type="ORF">GGR27_002623</name>
</gene>
<feature type="signal peptide" evidence="2">
    <location>
        <begin position="1"/>
        <end position="20"/>
    </location>
</feature>
<feature type="domain" description="Putative auto-transporter adhesin head GIN" evidence="3">
    <location>
        <begin position="41"/>
        <end position="204"/>
    </location>
</feature>
<protein>
    <recommendedName>
        <fullName evidence="3">Putative auto-transporter adhesin head GIN domain-containing protein</fullName>
    </recommendedName>
</protein>
<feature type="region of interest" description="Disordered" evidence="1">
    <location>
        <begin position="188"/>
        <end position="221"/>
    </location>
</feature>
<sequence length="221" mass="23217">MLRTSFLLLLLTCFTLTTCAQRQRSVKASNNTVTEMRDHADFTGLDVSSTIEATVRQGSAYSVEIEASDNVIGLVETSVRSGVLQLTLAQETRYEDLKVRAVITMPTLTSLRASGAARVAASGFTEGSGEMDFDFSGAASVSVKDSRAKRLNLDASGASNVDLADLKVERAEIDVAGASSIKLGVSEQLSGKASGASSVRNRGSASLNVRTSGASRIQSVD</sequence>
<keyword evidence="2" id="KW-0732">Signal</keyword>
<feature type="chain" id="PRO_5047189946" description="Putative auto-transporter adhesin head GIN domain-containing protein" evidence="2">
    <location>
        <begin position="21"/>
        <end position="221"/>
    </location>
</feature>
<evidence type="ECO:0000313" key="5">
    <source>
        <dbReference type="Proteomes" id="UP000770785"/>
    </source>
</evidence>
<evidence type="ECO:0000313" key="4">
    <source>
        <dbReference type="EMBL" id="NJC27110.1"/>
    </source>
</evidence>
<proteinExistence type="predicted"/>
<name>A0ABX0XDF6_9BACT</name>
<keyword evidence="5" id="KW-1185">Reference proteome</keyword>
<dbReference type="RefSeq" id="WP_168037920.1">
    <property type="nucleotide sequence ID" value="NZ_JAATJH010000004.1"/>
</dbReference>
<accession>A0ABX0XDF6</accession>
<dbReference type="EMBL" id="JAATJH010000004">
    <property type="protein sequence ID" value="NJC27110.1"/>
    <property type="molecule type" value="Genomic_DNA"/>
</dbReference>
<comment type="caution">
    <text evidence="4">The sequence shown here is derived from an EMBL/GenBank/DDBJ whole genome shotgun (WGS) entry which is preliminary data.</text>
</comment>
<dbReference type="Gene3D" id="2.160.20.120">
    <property type="match status" value="2"/>
</dbReference>
<evidence type="ECO:0000256" key="2">
    <source>
        <dbReference type="SAM" id="SignalP"/>
    </source>
</evidence>
<reference evidence="4 5" key="1">
    <citation type="submission" date="2020-03" db="EMBL/GenBank/DDBJ databases">
        <title>Genomic Encyclopedia of Type Strains, Phase IV (KMG-IV): sequencing the most valuable type-strain genomes for metagenomic binning, comparative biology and taxonomic classification.</title>
        <authorList>
            <person name="Goeker M."/>
        </authorList>
    </citation>
    <scope>NUCLEOTIDE SEQUENCE [LARGE SCALE GENOMIC DNA]</scope>
    <source>
        <strain evidence="4 5">DSM 105096</strain>
    </source>
</reference>